<dbReference type="InterPro" id="IPR012327">
    <property type="entry name" value="MeTrfase_D12"/>
</dbReference>
<dbReference type="EMBL" id="SNRY01000713">
    <property type="protein sequence ID" value="KAA6337282.1"/>
    <property type="molecule type" value="Genomic_DNA"/>
</dbReference>
<reference evidence="7" key="1">
    <citation type="submission" date="2019-03" db="EMBL/GenBank/DDBJ databases">
        <title>Single cell metagenomics reveals metabolic interactions within the superorganism composed of flagellate Streblomastix strix and complex community of Bacteroidetes bacteria on its surface.</title>
        <authorList>
            <person name="Treitli S.C."/>
            <person name="Kolisko M."/>
            <person name="Husnik F."/>
            <person name="Keeling P."/>
            <person name="Hampl V."/>
        </authorList>
    </citation>
    <scope>NUCLEOTIDE SEQUENCE</scope>
    <source>
        <strain evidence="7">STM</strain>
    </source>
</reference>
<protein>
    <recommendedName>
        <fullName evidence="2">site-specific DNA-methyltransferase (adenine-specific)</fullName>
        <ecNumber evidence="2">2.1.1.72</ecNumber>
    </recommendedName>
</protein>
<dbReference type="GO" id="GO:0006298">
    <property type="term" value="P:mismatch repair"/>
    <property type="evidence" value="ECO:0007669"/>
    <property type="project" value="TreeGrafter"/>
</dbReference>
<accession>A0A5J4RV16</accession>
<keyword evidence="5" id="KW-0949">S-adenosyl-L-methionine</keyword>
<dbReference type="PANTHER" id="PTHR30481">
    <property type="entry name" value="DNA ADENINE METHYLASE"/>
    <property type="match status" value="1"/>
</dbReference>
<dbReference type="GO" id="GO:0043565">
    <property type="term" value="F:sequence-specific DNA binding"/>
    <property type="evidence" value="ECO:0007669"/>
    <property type="project" value="TreeGrafter"/>
</dbReference>
<comment type="similarity">
    <text evidence="1">Belongs to the N(4)/N(6)-methyltransferase family.</text>
</comment>
<keyword evidence="3" id="KW-0489">Methyltransferase</keyword>
<evidence type="ECO:0000313" key="7">
    <source>
        <dbReference type="EMBL" id="KAA6337282.1"/>
    </source>
</evidence>
<evidence type="ECO:0000256" key="5">
    <source>
        <dbReference type="ARBA" id="ARBA00022691"/>
    </source>
</evidence>
<evidence type="ECO:0000256" key="1">
    <source>
        <dbReference type="ARBA" id="ARBA00006594"/>
    </source>
</evidence>
<dbReference type="GO" id="GO:0009007">
    <property type="term" value="F:site-specific DNA-methyltransferase (adenine-specific) activity"/>
    <property type="evidence" value="ECO:0007669"/>
    <property type="project" value="UniProtKB-EC"/>
</dbReference>
<evidence type="ECO:0000256" key="3">
    <source>
        <dbReference type="ARBA" id="ARBA00022603"/>
    </source>
</evidence>
<dbReference type="EC" id="2.1.1.72" evidence="2"/>
<organism evidence="7">
    <name type="scientific">termite gut metagenome</name>
    <dbReference type="NCBI Taxonomy" id="433724"/>
    <lineage>
        <taxon>unclassified sequences</taxon>
        <taxon>metagenomes</taxon>
        <taxon>organismal metagenomes</taxon>
    </lineage>
</organism>
<evidence type="ECO:0000256" key="6">
    <source>
        <dbReference type="ARBA" id="ARBA00047942"/>
    </source>
</evidence>
<keyword evidence="4" id="KW-0808">Transferase</keyword>
<dbReference type="GO" id="GO:0009307">
    <property type="term" value="P:DNA restriction-modification system"/>
    <property type="evidence" value="ECO:0007669"/>
    <property type="project" value="InterPro"/>
</dbReference>
<dbReference type="AlphaFoldDB" id="A0A5J4RV16"/>
<sequence>MNYVGSKHRMKKDLIPIITKHLTSSKTYIEPFCGGASVIRSITQTKKKIANDNNPYLISMFRELQNGWLPKPFYSRLQYLDIKRDYKRNGNKYTDYEKGYAGYVCSFSSFFFLEYSAYNNDKQDYQKLARHRCLYNESYSNKIKRKGKATNLENIRFLNLDYTKLRIPENSIIYADSPYKGCTRDGYFSKTFDHNKYYNWLLQVSAIQGVEIYISELYMPSEDFEIVWKKEIIYSLRKNCASEKLYKIKRSSINRVKKLNAFLISFLKTVFSRIKKKIDFILDKVKEITSYIVFLFFPHMEYHSHSP</sequence>
<dbReference type="GO" id="GO:0032259">
    <property type="term" value="P:methylation"/>
    <property type="evidence" value="ECO:0007669"/>
    <property type="project" value="UniProtKB-KW"/>
</dbReference>
<dbReference type="InterPro" id="IPR023095">
    <property type="entry name" value="Ade_MeTrfase_dom_2"/>
</dbReference>
<dbReference type="SUPFAM" id="SSF53335">
    <property type="entry name" value="S-adenosyl-L-methionine-dependent methyltransferases"/>
    <property type="match status" value="1"/>
</dbReference>
<dbReference type="Gene3D" id="3.40.50.150">
    <property type="entry name" value="Vaccinia Virus protein VP39"/>
    <property type="match status" value="1"/>
</dbReference>
<evidence type="ECO:0000256" key="4">
    <source>
        <dbReference type="ARBA" id="ARBA00022679"/>
    </source>
</evidence>
<comment type="catalytic activity">
    <reaction evidence="6">
        <text>a 2'-deoxyadenosine in DNA + S-adenosyl-L-methionine = an N(6)-methyl-2'-deoxyadenosine in DNA + S-adenosyl-L-homocysteine + H(+)</text>
        <dbReference type="Rhea" id="RHEA:15197"/>
        <dbReference type="Rhea" id="RHEA-COMP:12418"/>
        <dbReference type="Rhea" id="RHEA-COMP:12419"/>
        <dbReference type="ChEBI" id="CHEBI:15378"/>
        <dbReference type="ChEBI" id="CHEBI:57856"/>
        <dbReference type="ChEBI" id="CHEBI:59789"/>
        <dbReference type="ChEBI" id="CHEBI:90615"/>
        <dbReference type="ChEBI" id="CHEBI:90616"/>
        <dbReference type="EC" id="2.1.1.72"/>
    </reaction>
</comment>
<dbReference type="GO" id="GO:1904047">
    <property type="term" value="F:S-adenosyl-L-methionine binding"/>
    <property type="evidence" value="ECO:0007669"/>
    <property type="project" value="TreeGrafter"/>
</dbReference>
<comment type="caution">
    <text evidence="7">The sequence shown here is derived from an EMBL/GenBank/DDBJ whole genome shotgun (WGS) entry which is preliminary data.</text>
</comment>
<dbReference type="PRINTS" id="PR00505">
    <property type="entry name" value="D12N6MTFRASE"/>
</dbReference>
<name>A0A5J4RV16_9ZZZZ</name>
<evidence type="ECO:0000256" key="2">
    <source>
        <dbReference type="ARBA" id="ARBA00011900"/>
    </source>
</evidence>
<dbReference type="Gene3D" id="1.10.1020.10">
    <property type="entry name" value="Adenine-specific Methyltransferase, Domain 2"/>
    <property type="match status" value="1"/>
</dbReference>
<gene>
    <name evidence="7" type="ORF">EZS27_014620</name>
</gene>
<dbReference type="Pfam" id="PF02086">
    <property type="entry name" value="MethyltransfD12"/>
    <property type="match status" value="1"/>
</dbReference>
<dbReference type="InterPro" id="IPR029063">
    <property type="entry name" value="SAM-dependent_MTases_sf"/>
</dbReference>
<proteinExistence type="inferred from homology"/>